<dbReference type="AlphaFoldDB" id="A0A347UJW9"/>
<feature type="transmembrane region" description="Helical" evidence="6">
    <location>
        <begin position="143"/>
        <end position="161"/>
    </location>
</feature>
<evidence type="ECO:0000256" key="2">
    <source>
        <dbReference type="ARBA" id="ARBA00022475"/>
    </source>
</evidence>
<comment type="subcellular location">
    <subcellularLocation>
        <location evidence="1">Cell membrane</location>
        <topology evidence="1">Multi-pass membrane protein</topology>
    </subcellularLocation>
</comment>
<keyword evidence="2" id="KW-1003">Cell membrane</keyword>
<dbReference type="InterPro" id="IPR016174">
    <property type="entry name" value="Di-haem_cyt_TM"/>
</dbReference>
<dbReference type="PANTHER" id="PTHR30485:SF2">
    <property type="entry name" value="BLL0597 PROTEIN"/>
    <property type="match status" value="1"/>
</dbReference>
<dbReference type="EMBL" id="CP032125">
    <property type="protein sequence ID" value="AXX99147.1"/>
    <property type="molecule type" value="Genomic_DNA"/>
</dbReference>
<sequence length="183" mass="20350">MAIVENQPLTRKSIAVWDIGVRLFHWSLVTSVTLSYFVISPRDMHKFFGYTVVALITFRLIWGIIGPKHARFSNFIPGPRKLLGYLRDIARGVEERYIGHNPAGAAMIVALLLVLGAIGTTGYMMSMDAYFGEEWVEDLHKSLVNGLLALVAFHLAGVALASRRHRENLVAAMVTGQKPEDVD</sequence>
<feature type="transmembrane region" description="Helical" evidence="6">
    <location>
        <begin position="47"/>
        <end position="65"/>
    </location>
</feature>
<dbReference type="RefSeq" id="WP_118943799.1">
    <property type="nucleotide sequence ID" value="NZ_CP032125.1"/>
</dbReference>
<evidence type="ECO:0000256" key="1">
    <source>
        <dbReference type="ARBA" id="ARBA00004651"/>
    </source>
</evidence>
<feature type="transmembrane region" description="Helical" evidence="6">
    <location>
        <begin position="103"/>
        <end position="123"/>
    </location>
</feature>
<feature type="transmembrane region" description="Helical" evidence="6">
    <location>
        <begin position="21"/>
        <end position="41"/>
    </location>
</feature>
<dbReference type="OrthoDB" id="196472at2"/>
<evidence type="ECO:0000256" key="6">
    <source>
        <dbReference type="SAM" id="Phobius"/>
    </source>
</evidence>
<dbReference type="InterPro" id="IPR051542">
    <property type="entry name" value="Hydrogenase_cytochrome"/>
</dbReference>
<gene>
    <name evidence="8" type="ORF">BAR1_15115</name>
</gene>
<evidence type="ECO:0000256" key="5">
    <source>
        <dbReference type="ARBA" id="ARBA00023136"/>
    </source>
</evidence>
<dbReference type="GO" id="GO:0022904">
    <property type="term" value="P:respiratory electron transport chain"/>
    <property type="evidence" value="ECO:0007669"/>
    <property type="project" value="InterPro"/>
</dbReference>
<dbReference type="GO" id="GO:0005886">
    <property type="term" value="C:plasma membrane"/>
    <property type="evidence" value="ECO:0007669"/>
    <property type="project" value="UniProtKB-SubCell"/>
</dbReference>
<evidence type="ECO:0000256" key="3">
    <source>
        <dbReference type="ARBA" id="ARBA00022692"/>
    </source>
</evidence>
<keyword evidence="9" id="KW-1185">Reference proteome</keyword>
<dbReference type="GO" id="GO:0009055">
    <property type="term" value="F:electron transfer activity"/>
    <property type="evidence" value="ECO:0007669"/>
    <property type="project" value="InterPro"/>
</dbReference>
<name>A0A347UJW9_9RHOB</name>
<proteinExistence type="predicted"/>
<dbReference type="SUPFAM" id="SSF81342">
    <property type="entry name" value="Transmembrane di-heme cytochromes"/>
    <property type="match status" value="1"/>
</dbReference>
<feature type="domain" description="Cytochrome b561 bacterial/Ni-hydrogenase" evidence="7">
    <location>
        <begin position="16"/>
        <end position="176"/>
    </location>
</feature>
<protein>
    <submittedName>
        <fullName evidence="8">Cytochrome B</fullName>
    </submittedName>
</protein>
<evidence type="ECO:0000259" key="7">
    <source>
        <dbReference type="Pfam" id="PF01292"/>
    </source>
</evidence>
<organism evidence="8 9">
    <name type="scientific">Profundibacter amoris</name>
    <dbReference type="NCBI Taxonomy" id="2171755"/>
    <lineage>
        <taxon>Bacteria</taxon>
        <taxon>Pseudomonadati</taxon>
        <taxon>Pseudomonadota</taxon>
        <taxon>Alphaproteobacteria</taxon>
        <taxon>Rhodobacterales</taxon>
        <taxon>Paracoccaceae</taxon>
        <taxon>Profundibacter</taxon>
    </lineage>
</organism>
<evidence type="ECO:0000313" key="9">
    <source>
        <dbReference type="Proteomes" id="UP000261704"/>
    </source>
</evidence>
<evidence type="ECO:0000256" key="4">
    <source>
        <dbReference type="ARBA" id="ARBA00022989"/>
    </source>
</evidence>
<dbReference type="GO" id="GO:0020037">
    <property type="term" value="F:heme binding"/>
    <property type="evidence" value="ECO:0007669"/>
    <property type="project" value="TreeGrafter"/>
</dbReference>
<dbReference type="Pfam" id="PF01292">
    <property type="entry name" value="Ni_hydr_CYTB"/>
    <property type="match status" value="1"/>
</dbReference>
<accession>A0A347UJW9</accession>
<keyword evidence="3 6" id="KW-0812">Transmembrane</keyword>
<dbReference type="Gene3D" id="1.20.950.20">
    <property type="entry name" value="Transmembrane di-heme cytochromes, Chain C"/>
    <property type="match status" value="1"/>
</dbReference>
<dbReference type="PANTHER" id="PTHR30485">
    <property type="entry name" value="NI/FE-HYDROGENASE 1 B-TYPE CYTOCHROME SUBUNIT"/>
    <property type="match status" value="1"/>
</dbReference>
<dbReference type="KEGG" id="pamo:BAR1_15115"/>
<dbReference type="InterPro" id="IPR011577">
    <property type="entry name" value="Cyt_b561_bac/Ni-Hgenase"/>
</dbReference>
<reference evidence="8 9" key="1">
    <citation type="submission" date="2018-09" db="EMBL/GenBank/DDBJ databases">
        <title>Profundibacter amoris BAR1 gen. nov., sp. nov., a new member of the Roseobacter clade isolated at Lokis Castle Vent Field on the Arctic Mid-Oceanic Ridge.</title>
        <authorList>
            <person name="Le Moine Bauer S."/>
            <person name="Sjoeberg A.G."/>
            <person name="L'Haridon S."/>
            <person name="Stokke R."/>
            <person name="Roalkvam I."/>
            <person name="Steen I.H."/>
            <person name="Dahle H."/>
        </authorList>
    </citation>
    <scope>NUCLEOTIDE SEQUENCE [LARGE SCALE GENOMIC DNA]</scope>
    <source>
        <strain evidence="8 9">BAR1</strain>
    </source>
</reference>
<evidence type="ECO:0000313" key="8">
    <source>
        <dbReference type="EMBL" id="AXX99147.1"/>
    </source>
</evidence>
<keyword evidence="4 6" id="KW-1133">Transmembrane helix</keyword>
<keyword evidence="5 6" id="KW-0472">Membrane</keyword>
<dbReference type="Proteomes" id="UP000261704">
    <property type="component" value="Chromosome"/>
</dbReference>